<dbReference type="GO" id="GO:0055105">
    <property type="term" value="F:ubiquitin-protein transferase inhibitor activity"/>
    <property type="evidence" value="ECO:0007669"/>
    <property type="project" value="TreeGrafter"/>
</dbReference>
<sequence>MTFFSTGHNYFTDGANTKYKEYTTEEANNFLNANEQDLTDLYNVKQILLALGQTKDPLTDERWFNILFKLISLLIINQETQANAYEAIEYLADRLDYDQLLEQLMDKLICFEWDHKDDKNKCLEIAKEYTIYVELFGRAIEKISRPKEWMLYLPFLTNHLQKAMESIEPVLINKCALFQRKKPFSNWDQSVLLVVGCILDFTEFVHSVTVSQSPSEFRADYDDIGLQDGDVKRRYLGYFLLNMVYEKVILNLDMQLSNKYFEKHYSKYSMKRSVEQQEDNEYMLKLTQRCMTLANTYEFSYEKMFQLLNSIKHEEVIENDRQMINVRLYPLNYEGIASLLSISLYNQLASQHTIDLDAFDLAKTYIGILIHLMMQPSDRINAIDKAIFVALYISDKIHVNLSMEDIETIIEDPAEIGVGIPVTRIFQVVSSVASTCPDASIRFFAYHLVRKFLAFGNEQVKVFLYQELLDGCPFPSMKTAAIGILKDQIDQSFQDDKGVFASPLVIDVFFPLIFKVNKAWSQRPSEFWNDYSHVMQALNLYYYLLLRDRHNRTAVWTNQNISKMNKEYITPIRHCLDTIAVMPINNDNQIYITQIDLLSDSLDKVMQVIKKGNLSGF</sequence>
<dbReference type="InterPro" id="IPR013877">
    <property type="entry name" value="YAP-bd/ALF4/Glomulin"/>
</dbReference>
<proteinExistence type="predicted"/>
<keyword evidence="2" id="KW-1185">Reference proteome</keyword>
<dbReference type="Pfam" id="PF08568">
    <property type="entry name" value="Kinetochor_Ybp2"/>
    <property type="match status" value="1"/>
</dbReference>
<dbReference type="GO" id="GO:0005737">
    <property type="term" value="C:cytoplasm"/>
    <property type="evidence" value="ECO:0007669"/>
    <property type="project" value="TreeGrafter"/>
</dbReference>
<name>A0A2G4SYR9_RHIZD</name>
<organism evidence="1 2">
    <name type="scientific">Rhizopus microsporus ATCC 52813</name>
    <dbReference type="NCBI Taxonomy" id="1340429"/>
    <lineage>
        <taxon>Eukaryota</taxon>
        <taxon>Fungi</taxon>
        <taxon>Fungi incertae sedis</taxon>
        <taxon>Mucoromycota</taxon>
        <taxon>Mucoromycotina</taxon>
        <taxon>Mucoromycetes</taxon>
        <taxon>Mucorales</taxon>
        <taxon>Mucorineae</taxon>
        <taxon>Rhizopodaceae</taxon>
        <taxon>Rhizopus</taxon>
    </lineage>
</organism>
<dbReference type="AlphaFoldDB" id="A0A2G4SYR9"/>
<dbReference type="GeneID" id="35436240"/>
<accession>A0A2G4SYR9</accession>
<dbReference type="PANTHER" id="PTHR15430:SF1">
    <property type="entry name" value="GLOMULIN"/>
    <property type="match status" value="1"/>
</dbReference>
<dbReference type="EMBL" id="KZ303846">
    <property type="protein sequence ID" value="PHZ13887.1"/>
    <property type="molecule type" value="Genomic_DNA"/>
</dbReference>
<evidence type="ECO:0000313" key="2">
    <source>
        <dbReference type="Proteomes" id="UP000242254"/>
    </source>
</evidence>
<reference evidence="1 2" key="1">
    <citation type="journal article" date="2016" name="Proc. Natl. Acad. Sci. U.S.A.">
        <title>Lipid metabolic changes in an early divergent fungus govern the establishment of a mutualistic symbiosis with endobacteria.</title>
        <authorList>
            <person name="Lastovetsky O.A."/>
            <person name="Gaspar M.L."/>
            <person name="Mondo S.J."/>
            <person name="LaButti K.M."/>
            <person name="Sandor L."/>
            <person name="Grigoriev I.V."/>
            <person name="Henry S.A."/>
            <person name="Pawlowska T.E."/>
        </authorList>
    </citation>
    <scope>NUCLEOTIDE SEQUENCE [LARGE SCALE GENOMIC DNA]</scope>
    <source>
        <strain evidence="1 2">ATCC 52813</strain>
    </source>
</reference>
<dbReference type="Proteomes" id="UP000242254">
    <property type="component" value="Unassembled WGS sequence"/>
</dbReference>
<dbReference type="STRING" id="1340429.A0A2G4SYR9"/>
<dbReference type="InterPro" id="IPR019516">
    <property type="entry name" value="Glomulin/ALF4"/>
</dbReference>
<evidence type="ECO:0000313" key="1">
    <source>
        <dbReference type="EMBL" id="PHZ13887.1"/>
    </source>
</evidence>
<gene>
    <name evidence="1" type="ORF">RHIMIDRAFT_111388</name>
</gene>
<dbReference type="PANTHER" id="PTHR15430">
    <property type="entry name" value="GLOMULIN"/>
    <property type="match status" value="1"/>
</dbReference>
<dbReference type="RefSeq" id="XP_023467595.1">
    <property type="nucleotide sequence ID" value="XM_023605250.1"/>
</dbReference>
<protein>
    <submittedName>
        <fullName evidence="1">Uncharacterized protein</fullName>
    </submittedName>
</protein>